<proteinExistence type="predicted"/>
<organism evidence="1 2">
    <name type="scientific">Paenibacillus mucilaginosus (strain KNP414)</name>
    <dbReference type="NCBI Taxonomy" id="1036673"/>
    <lineage>
        <taxon>Bacteria</taxon>
        <taxon>Bacillati</taxon>
        <taxon>Bacillota</taxon>
        <taxon>Bacilli</taxon>
        <taxon>Bacillales</taxon>
        <taxon>Paenibacillaceae</taxon>
        <taxon>Paenibacillus</taxon>
    </lineage>
</organism>
<sequence>MSIAGYIEENNNLEPLNFEAQKNALIVGELAAKYGIDLSDPIKREQFENIIRIIASNYLDKS</sequence>
<name>F8FF59_PAEMK</name>
<dbReference type="EMBL" id="CP002869">
    <property type="protein sequence ID" value="AEI39759.1"/>
    <property type="molecule type" value="Genomic_DNA"/>
</dbReference>
<dbReference type="KEGG" id="pms:KNP414_01192"/>
<reference evidence="2" key="1">
    <citation type="submission" date="2011-06" db="EMBL/GenBank/DDBJ databases">
        <title>Complete genome sequence of Paenibacillus mucilaginosus KNP414.</title>
        <authorList>
            <person name="Wang J."/>
            <person name="Hu S."/>
            <person name="Hu X."/>
            <person name="Zhang B."/>
            <person name="Dong D."/>
            <person name="Zhang S."/>
            <person name="Zhao K."/>
            <person name="Wu D."/>
        </authorList>
    </citation>
    <scope>NUCLEOTIDE SEQUENCE [LARGE SCALE GENOMIC DNA]</scope>
    <source>
        <strain evidence="2">KNP414</strain>
    </source>
</reference>
<evidence type="ECO:0000313" key="2">
    <source>
        <dbReference type="Proteomes" id="UP000006620"/>
    </source>
</evidence>
<accession>F8FF59</accession>
<dbReference type="HOGENOM" id="CLU_2899871_0_0_9"/>
<dbReference type="Proteomes" id="UP000006620">
    <property type="component" value="Chromosome"/>
</dbReference>
<protein>
    <submittedName>
        <fullName evidence="1">Uncharacterized protein</fullName>
    </submittedName>
</protein>
<gene>
    <name evidence="1" type="ordered locus">KNP414_01192</name>
</gene>
<reference evidence="1 2" key="2">
    <citation type="journal article" date="2013" name="Genome Announc.">
        <title>Genome Sequence of Growth-Improving Paenibacillus mucilaginosus Strain KNP414.</title>
        <authorList>
            <person name="Lu J.J."/>
            <person name="Wang J.F."/>
            <person name="Hu X.F."/>
        </authorList>
    </citation>
    <scope>NUCLEOTIDE SEQUENCE [LARGE SCALE GENOMIC DNA]</scope>
    <source>
        <strain evidence="1 2">KNP414</strain>
    </source>
</reference>
<dbReference type="AlphaFoldDB" id="F8FF59"/>
<evidence type="ECO:0000313" key="1">
    <source>
        <dbReference type="EMBL" id="AEI39759.1"/>
    </source>
</evidence>